<dbReference type="InterPro" id="IPR036458">
    <property type="entry name" value="Na:dicarbo_symporter_sf"/>
</dbReference>
<dbReference type="PRINTS" id="PR00173">
    <property type="entry name" value="EDTRNSPORT"/>
</dbReference>
<dbReference type="PROSITE" id="PS00713">
    <property type="entry name" value="NA_DICARBOXYL_SYMP_1"/>
    <property type="match status" value="1"/>
</dbReference>
<dbReference type="InterPro" id="IPR018107">
    <property type="entry name" value="Na-dicarboxylate_symporter_CS"/>
</dbReference>
<feature type="transmembrane region" description="Helical" evidence="10">
    <location>
        <begin position="314"/>
        <end position="335"/>
    </location>
</feature>
<evidence type="ECO:0000256" key="3">
    <source>
        <dbReference type="ARBA" id="ARBA00022475"/>
    </source>
</evidence>
<sequence>MWIPKFGNALSKSLSTLYMQVLIGIVAGVLVGHFAPGVGEQLKPLGDLFIRLIRMLLAPIVFASVVVGIARMNDIHAAGRVGVKAVVYFEIASTLALAIGLVVVNVLKPGAGMNVDPAHLDGAAVATYASHAQRHGMADFLLSIVPTSVVGAFANGEMLGVIFFSLLLAISLAQLGPRTAPFVDILEMFLQAMFGVVRIAMRAAPLGAFGGIAFTVAKYGIGTLASFGQLLACLYLTSACFVVVVLGAVMRLCGLSLWQFLRYIKDEILITLGTASTEAVLPQMLVKLERMGCARPVVGMVLPTGYTFNADGTAIYLTMASLFVAQALNVPLTLWDQLLVLGVLLFTSKGSAGVAGAGFVALAATLASLHKIPVSGLVLLLGIDRFLNEARAVTNLIGNGVATIAVARWERALDVERARAVLAGSDTASGEPDSRRLDGNATPAPVAPNAVAGLNAPLGAIERTRTSRGID</sequence>
<keyword evidence="6 10" id="KW-1133">Transmembrane helix</keyword>
<dbReference type="FunFam" id="1.10.3860.10:FF:000001">
    <property type="entry name" value="C4-dicarboxylate transport protein"/>
    <property type="match status" value="1"/>
</dbReference>
<proteinExistence type="predicted"/>
<dbReference type="PANTHER" id="PTHR42865">
    <property type="entry name" value="PROTON/GLUTAMATE-ASPARTATE SYMPORTER"/>
    <property type="match status" value="1"/>
</dbReference>
<evidence type="ECO:0000313" key="11">
    <source>
        <dbReference type="EMBL" id="AIO67020.1"/>
    </source>
</evidence>
<dbReference type="SUPFAM" id="SSF118215">
    <property type="entry name" value="Proton glutamate symport protein"/>
    <property type="match status" value="1"/>
</dbReference>
<dbReference type="GO" id="GO:0005886">
    <property type="term" value="C:plasma membrane"/>
    <property type="evidence" value="ECO:0007669"/>
    <property type="project" value="UniProtKB-SubCell"/>
</dbReference>
<dbReference type="AlphaFoldDB" id="A0AAI8FNM1"/>
<evidence type="ECO:0000256" key="4">
    <source>
        <dbReference type="ARBA" id="ARBA00022692"/>
    </source>
</evidence>
<dbReference type="Pfam" id="PF00375">
    <property type="entry name" value="SDF"/>
    <property type="match status" value="1"/>
</dbReference>
<dbReference type="RefSeq" id="WP_010101826.1">
    <property type="nucleotide sequence ID" value="NZ_CADEQG010000002.1"/>
</dbReference>
<evidence type="ECO:0000256" key="2">
    <source>
        <dbReference type="ARBA" id="ARBA00022448"/>
    </source>
</evidence>
<dbReference type="GO" id="GO:0015366">
    <property type="term" value="F:malate:proton symporter activity"/>
    <property type="evidence" value="ECO:0007669"/>
    <property type="project" value="TreeGrafter"/>
</dbReference>
<keyword evidence="3" id="KW-1003">Cell membrane</keyword>
<dbReference type="GO" id="GO:0015138">
    <property type="term" value="F:fumarate transmembrane transporter activity"/>
    <property type="evidence" value="ECO:0007669"/>
    <property type="project" value="TreeGrafter"/>
</dbReference>
<keyword evidence="5" id="KW-0769">Symport</keyword>
<feature type="transmembrane region" description="Helical" evidence="10">
    <location>
        <begin position="85"/>
        <end position="107"/>
    </location>
</feature>
<feature type="region of interest" description="Disordered" evidence="9">
    <location>
        <begin position="424"/>
        <end position="451"/>
    </location>
</feature>
<dbReference type="PANTHER" id="PTHR42865:SF1">
    <property type="entry name" value="AEROBIC C4-DICARBOXYLATE TRANSPORT PROTEIN"/>
    <property type="match status" value="1"/>
</dbReference>
<reference evidence="11 12" key="1">
    <citation type="submission" date="2014-06" db="EMBL/GenBank/DDBJ databases">
        <authorList>
            <person name="Bishop-Lilly K.A."/>
            <person name="Broomall S.M."/>
            <person name="Chain P.S."/>
            <person name="Chertkov O."/>
            <person name="Coyne S.R."/>
            <person name="Daligault H.E."/>
            <person name="Davenport K.W."/>
            <person name="Erkkila T."/>
            <person name="Frey K.G."/>
            <person name="Gibbons H.S."/>
            <person name="Gu W."/>
            <person name="Jaissle J."/>
            <person name="Johnson S.L."/>
            <person name="Koroleva G.I."/>
            <person name="Ladner J.T."/>
            <person name="Lo C.-C."/>
            <person name="Minogue T.D."/>
            <person name="Munk C."/>
            <person name="Palacios G.F."/>
            <person name="Redden C.L."/>
            <person name="Rosenzweig C.N."/>
            <person name="Scholz M.B."/>
            <person name="Teshima H."/>
            <person name="Xu Y."/>
        </authorList>
    </citation>
    <scope>NUCLEOTIDE SEQUENCE [LARGE SCALE GENOMIC DNA]</scope>
    <source>
        <strain evidence="11 12">EO147</strain>
    </source>
</reference>
<dbReference type="EMBL" id="CP008726">
    <property type="protein sequence ID" value="AIO67020.1"/>
    <property type="molecule type" value="Genomic_DNA"/>
</dbReference>
<keyword evidence="7 10" id="KW-0472">Membrane</keyword>
<keyword evidence="12" id="KW-1185">Reference proteome</keyword>
<dbReference type="KEGG" id="bok:DM82_141"/>
<feature type="transmembrane region" description="Helical" evidence="10">
    <location>
        <begin position="234"/>
        <end position="258"/>
    </location>
</feature>
<comment type="function">
    <text evidence="8">Responsible for the transport of dicarboxylates such as succinate, fumarate, and malate from the periplasm across the membrane.</text>
</comment>
<feature type="transmembrane region" description="Helical" evidence="10">
    <location>
        <begin position="188"/>
        <end position="214"/>
    </location>
</feature>
<evidence type="ECO:0000256" key="6">
    <source>
        <dbReference type="ARBA" id="ARBA00022989"/>
    </source>
</evidence>
<dbReference type="NCBIfam" id="NF002461">
    <property type="entry name" value="PRK01663.1"/>
    <property type="match status" value="1"/>
</dbReference>
<dbReference type="Proteomes" id="UP000029424">
    <property type="component" value="Chromosome 1"/>
</dbReference>
<name>A0AAI8FNM1_9BURK</name>
<gene>
    <name evidence="11" type="primary">dctA</name>
    <name evidence="11" type="ORF">DM82_141</name>
</gene>
<feature type="transmembrane region" description="Helical" evidence="10">
    <location>
        <begin position="16"/>
        <end position="36"/>
    </location>
</feature>
<evidence type="ECO:0000256" key="5">
    <source>
        <dbReference type="ARBA" id="ARBA00022847"/>
    </source>
</evidence>
<accession>A0AAI8FNM1</accession>
<organism evidence="11 12">
    <name type="scientific">Burkholderia oklahomensis</name>
    <dbReference type="NCBI Taxonomy" id="342113"/>
    <lineage>
        <taxon>Bacteria</taxon>
        <taxon>Pseudomonadati</taxon>
        <taxon>Pseudomonadota</taxon>
        <taxon>Betaproteobacteria</taxon>
        <taxon>Burkholderiales</taxon>
        <taxon>Burkholderiaceae</taxon>
        <taxon>Burkholderia</taxon>
        <taxon>pseudomallei group</taxon>
    </lineage>
</organism>
<evidence type="ECO:0000256" key="9">
    <source>
        <dbReference type="SAM" id="MobiDB-lite"/>
    </source>
</evidence>
<feature type="transmembrane region" description="Helical" evidence="10">
    <location>
        <begin position="48"/>
        <end position="73"/>
    </location>
</feature>
<feature type="compositionally biased region" description="Low complexity" evidence="9">
    <location>
        <begin position="439"/>
        <end position="451"/>
    </location>
</feature>
<dbReference type="GeneID" id="60547170"/>
<dbReference type="GO" id="GO:0015141">
    <property type="term" value="F:succinate transmembrane transporter activity"/>
    <property type="evidence" value="ECO:0007669"/>
    <property type="project" value="TreeGrafter"/>
</dbReference>
<evidence type="ECO:0000256" key="7">
    <source>
        <dbReference type="ARBA" id="ARBA00023136"/>
    </source>
</evidence>
<evidence type="ECO:0000313" key="12">
    <source>
        <dbReference type="Proteomes" id="UP000029424"/>
    </source>
</evidence>
<keyword evidence="4 10" id="KW-0812">Transmembrane</keyword>
<dbReference type="GO" id="GO:0070778">
    <property type="term" value="P:L-aspartate transmembrane transport"/>
    <property type="evidence" value="ECO:0007669"/>
    <property type="project" value="TreeGrafter"/>
</dbReference>
<evidence type="ECO:0000256" key="10">
    <source>
        <dbReference type="SAM" id="Phobius"/>
    </source>
</evidence>
<keyword evidence="2" id="KW-0813">Transport</keyword>
<feature type="transmembrane region" description="Helical" evidence="10">
    <location>
        <begin position="158"/>
        <end position="176"/>
    </location>
</feature>
<dbReference type="Gene3D" id="1.10.3860.10">
    <property type="entry name" value="Sodium:dicarboxylate symporter"/>
    <property type="match status" value="1"/>
</dbReference>
<evidence type="ECO:0000256" key="8">
    <source>
        <dbReference type="ARBA" id="ARBA00053346"/>
    </source>
</evidence>
<protein>
    <submittedName>
        <fullName evidence="11">Aerobic C4-dicarboxylate transport protein</fullName>
    </submittedName>
</protein>
<comment type="subcellular location">
    <subcellularLocation>
        <location evidence="1">Cell membrane</location>
        <topology evidence="1">Multi-pass membrane protein</topology>
    </subcellularLocation>
</comment>
<dbReference type="InterPro" id="IPR001991">
    <property type="entry name" value="Na-dicarboxylate_symporter"/>
</dbReference>
<evidence type="ECO:0000256" key="1">
    <source>
        <dbReference type="ARBA" id="ARBA00004651"/>
    </source>
</evidence>